<sequence length="428" mass="47844">MIRYIIIQFVFVTVGFTHTAYAQTLDTLLPTVPMDYTTFISTVGQKNIAYAAEQFEIAIADAAIESAKIFPDPQLAFGWFDNGQRRMDMGYGFTSELTWTLELGGKRKARVDLARNQAQLTRHLLEDYFRNLRADATLAYLSAIQQRMLLEVLNNSYQQVKQLAAADIVRYKLGVISQVDARQSKLEAGTLLNDVYAAEAQYATAIAALSLLTADSEQAIEPVGDFSSFDRELNLPDLLVTALNNRADLKAALQQKHVSASVLKLAKANRAIDLDLSIGASYASYARNIIAPTPSFNTINTGVAIPLKFSNNKPGELRTANYARQQADHLFRQIELEIQTEVTQAFYSYQSAKKQVRQFNTGLLTEARAILDGKIYSYQRGETSLLEVLDAQRTYNEVQQSYYQALYGYAESLIALERASGTWDINIQ</sequence>
<evidence type="ECO:0000256" key="1">
    <source>
        <dbReference type="ARBA" id="ARBA00007613"/>
    </source>
</evidence>
<dbReference type="SUPFAM" id="SSF56954">
    <property type="entry name" value="Outer membrane efflux proteins (OEP)"/>
    <property type="match status" value="1"/>
</dbReference>
<dbReference type="Gene3D" id="1.20.1600.10">
    <property type="entry name" value="Outer membrane efflux proteins (OEP)"/>
    <property type="match status" value="1"/>
</dbReference>
<dbReference type="PANTHER" id="PTHR30203">
    <property type="entry name" value="OUTER MEMBRANE CATION EFFLUX PROTEIN"/>
    <property type="match status" value="1"/>
</dbReference>
<reference evidence="2 3" key="1">
    <citation type="submission" date="2023-02" db="EMBL/GenBank/DDBJ databases">
        <title>Genome sequence of Sphingobacterium sp. KACC 22765.</title>
        <authorList>
            <person name="Kim S."/>
            <person name="Heo J."/>
            <person name="Kwon S.-W."/>
        </authorList>
    </citation>
    <scope>NUCLEOTIDE SEQUENCE [LARGE SCALE GENOMIC DNA]</scope>
    <source>
        <strain evidence="2 3">KACC 22765</strain>
    </source>
</reference>
<dbReference type="EMBL" id="CP117880">
    <property type="protein sequence ID" value="WDF68393.1"/>
    <property type="molecule type" value="Genomic_DNA"/>
</dbReference>
<keyword evidence="3" id="KW-1185">Reference proteome</keyword>
<dbReference type="InterPro" id="IPR003423">
    <property type="entry name" value="OMP_efflux"/>
</dbReference>
<dbReference type="RefSeq" id="WP_274267126.1">
    <property type="nucleotide sequence ID" value="NZ_CP117880.1"/>
</dbReference>
<protein>
    <submittedName>
        <fullName evidence="2">TolC family protein</fullName>
    </submittedName>
</protein>
<dbReference type="PANTHER" id="PTHR30203:SF24">
    <property type="entry name" value="BLR4935 PROTEIN"/>
    <property type="match status" value="1"/>
</dbReference>
<dbReference type="Proteomes" id="UP001221558">
    <property type="component" value="Chromosome"/>
</dbReference>
<dbReference type="Pfam" id="PF02321">
    <property type="entry name" value="OEP"/>
    <property type="match status" value="2"/>
</dbReference>
<proteinExistence type="inferred from homology"/>
<organism evidence="2 3">
    <name type="scientific">Sphingobacterium oryzagri</name>
    <dbReference type="NCBI Taxonomy" id="3025669"/>
    <lineage>
        <taxon>Bacteria</taxon>
        <taxon>Pseudomonadati</taxon>
        <taxon>Bacteroidota</taxon>
        <taxon>Sphingobacteriia</taxon>
        <taxon>Sphingobacteriales</taxon>
        <taxon>Sphingobacteriaceae</taxon>
        <taxon>Sphingobacterium</taxon>
    </lineage>
</organism>
<evidence type="ECO:0000313" key="2">
    <source>
        <dbReference type="EMBL" id="WDF68393.1"/>
    </source>
</evidence>
<comment type="similarity">
    <text evidence="1">Belongs to the outer membrane factor (OMF) (TC 1.B.17) family.</text>
</comment>
<gene>
    <name evidence="2" type="ORF">PQ465_19125</name>
</gene>
<name>A0ABY7WGT8_9SPHI</name>
<evidence type="ECO:0000313" key="3">
    <source>
        <dbReference type="Proteomes" id="UP001221558"/>
    </source>
</evidence>
<accession>A0ABY7WGT8</accession>
<dbReference type="InterPro" id="IPR010131">
    <property type="entry name" value="MdtP/NodT-like"/>
</dbReference>